<evidence type="ECO:0000313" key="2">
    <source>
        <dbReference type="Proteomes" id="UP000663831"/>
    </source>
</evidence>
<gene>
    <name evidence="1" type="ORF">RDB_LOCUS25925</name>
</gene>
<proteinExistence type="predicted"/>
<dbReference type="EMBL" id="CAJMWV010000784">
    <property type="protein sequence ID" value="CAE6414726.1"/>
    <property type="molecule type" value="Genomic_DNA"/>
</dbReference>
<reference evidence="1" key="1">
    <citation type="submission" date="2021-01" db="EMBL/GenBank/DDBJ databases">
        <authorList>
            <person name="Kaushik A."/>
        </authorList>
    </citation>
    <scope>NUCLEOTIDE SEQUENCE</scope>
    <source>
        <strain evidence="1">AG3-1AP</strain>
    </source>
</reference>
<organism evidence="1 2">
    <name type="scientific">Rhizoctonia solani</name>
    <dbReference type="NCBI Taxonomy" id="456999"/>
    <lineage>
        <taxon>Eukaryota</taxon>
        <taxon>Fungi</taxon>
        <taxon>Dikarya</taxon>
        <taxon>Basidiomycota</taxon>
        <taxon>Agaricomycotina</taxon>
        <taxon>Agaricomycetes</taxon>
        <taxon>Cantharellales</taxon>
        <taxon>Ceratobasidiaceae</taxon>
        <taxon>Rhizoctonia</taxon>
    </lineage>
</organism>
<comment type="caution">
    <text evidence="1">The sequence shown here is derived from an EMBL/GenBank/DDBJ whole genome shotgun (WGS) entry which is preliminary data.</text>
</comment>
<sequence>MSHPRKNKNQTFWAYIYTMEEIIPYAQNSRLFANQPPEHAAHMLADFVYYRLKPHGPVRLYIVGYEGRKGHGIMLTLGYPNQDLDAVPLRLLRRAIRLFRARPRIVIQDGTSRWYKSPAVDENRFDKIQFEDRPERPIGAGKIVHGD</sequence>
<dbReference type="AlphaFoldDB" id="A0A8H3ACI2"/>
<accession>A0A8H3ACI2</accession>
<name>A0A8H3ACI2_9AGAM</name>
<dbReference type="Proteomes" id="UP000663831">
    <property type="component" value="Unassembled WGS sequence"/>
</dbReference>
<evidence type="ECO:0000313" key="1">
    <source>
        <dbReference type="EMBL" id="CAE6414726.1"/>
    </source>
</evidence>
<protein>
    <submittedName>
        <fullName evidence="1">Uncharacterized protein</fullName>
    </submittedName>
</protein>